<dbReference type="PANTHER" id="PTHR32083:SF34">
    <property type="entry name" value="COILED-COIL DOMAIN-CONTAINING PROTEIN 146"/>
    <property type="match status" value="1"/>
</dbReference>
<feature type="coiled-coil region" evidence="2">
    <location>
        <begin position="548"/>
        <end position="582"/>
    </location>
</feature>
<dbReference type="GO" id="GO:0005856">
    <property type="term" value="C:cytoskeleton"/>
    <property type="evidence" value="ECO:0007669"/>
    <property type="project" value="TreeGrafter"/>
</dbReference>
<evidence type="ECO:0000256" key="2">
    <source>
        <dbReference type="SAM" id="Coils"/>
    </source>
</evidence>
<evidence type="ECO:0008006" key="7">
    <source>
        <dbReference type="Google" id="ProtNLM"/>
    </source>
</evidence>
<name>A0A814ZYS7_9BILA</name>
<dbReference type="EMBL" id="CAJNOQ010010326">
    <property type="protein sequence ID" value="CAF1248725.1"/>
    <property type="molecule type" value="Genomic_DNA"/>
</dbReference>
<evidence type="ECO:0000313" key="5">
    <source>
        <dbReference type="EMBL" id="CAF4016677.1"/>
    </source>
</evidence>
<gene>
    <name evidence="4" type="ORF">GPM918_LOCUS26024</name>
    <name evidence="5" type="ORF">SRO942_LOCUS26106</name>
</gene>
<feature type="coiled-coil region" evidence="2">
    <location>
        <begin position="359"/>
        <end position="442"/>
    </location>
</feature>
<feature type="coiled-coil region" evidence="2">
    <location>
        <begin position="485"/>
        <end position="519"/>
    </location>
</feature>
<evidence type="ECO:0000313" key="4">
    <source>
        <dbReference type="EMBL" id="CAF1248725.1"/>
    </source>
</evidence>
<evidence type="ECO:0000256" key="1">
    <source>
        <dbReference type="ARBA" id="ARBA00023054"/>
    </source>
</evidence>
<dbReference type="EMBL" id="CAJOBC010013608">
    <property type="protein sequence ID" value="CAF4016677.1"/>
    <property type="molecule type" value="Genomic_DNA"/>
</dbReference>
<dbReference type="PANTHER" id="PTHR32083">
    <property type="entry name" value="CILIA AND FLAGELLA-ASSOCIATED PROTEIN 58-RELATED"/>
    <property type="match status" value="1"/>
</dbReference>
<dbReference type="Proteomes" id="UP000681722">
    <property type="component" value="Unassembled WGS sequence"/>
</dbReference>
<dbReference type="AlphaFoldDB" id="A0A814ZYS7"/>
<keyword evidence="6" id="KW-1185">Reference proteome</keyword>
<accession>A0A814ZYS7</accession>
<keyword evidence="1 2" id="KW-0175">Coiled coil</keyword>
<dbReference type="OrthoDB" id="10262929at2759"/>
<comment type="caution">
    <text evidence="4">The sequence shown here is derived from an EMBL/GenBank/DDBJ whole genome shotgun (WGS) entry which is preliminary data.</text>
</comment>
<dbReference type="Proteomes" id="UP000663829">
    <property type="component" value="Unassembled WGS sequence"/>
</dbReference>
<protein>
    <recommendedName>
        <fullName evidence="7">Coiled-coil domain-containing protein 146</fullName>
    </recommendedName>
</protein>
<feature type="region of interest" description="Disordered" evidence="3">
    <location>
        <begin position="943"/>
        <end position="971"/>
    </location>
</feature>
<sequence length="971" mass="113443">MSDVDENDLEDDGIQPNAFITDDIDVISQLSQDLQDENGIEARPPIEVDPDDEQLHFSATPAFQSLEELFQDGKLTGTQVALLKSKYIELQDALQQSRKTEAKLRQEENFCLSEIERQKRVLEEGESFPDKLTTEVSQRRKDLLKYSNDLACTNERLFDLEYKIKALEEDKKALEKEYSRIPNQNHIDQELNNLNKDCDELRRQIGQKMSEINDQSIQLLDKRKKYGVSGKQYDELIHNLQTLESEYIQVTLKPGELLKQADTMSLQRDQCEREIEDVDTKLNEQSMTLQRLKEDIEKFKTLSNKESKLLDQQSQQHERLDEEIKNVLSLTAFEEAKLAKGQLDERQSTEAVKSTIQSGKQLREQHSKLQKQKERLLRELKRAEAQLRNSKDELSSATLTFEKLQMKRGAMPNDVGDLEAKEDHLKEEIGSLTKNHEKQEKEIIVKQSMLITAQKEHEEVLLKQSDYRRDAVSMAHFASVVSNEKEQKCREKMKAKNRLQAVQEDFQRKVGELNEHQKRITDLDFKLKEFASMYDIIKNERNKCVNLIQINSQKSNEMKEKLKILQNEIEILRTKLTILEKDLQKKNLLVLASVVERDREKTRVEKQRSYLRELNIQDQQQTLENRNYNNLIAFAEKELVRLRKDYDVAVLDRNERSVQLIERYNEEVVFQEKVNVQDHKIKNADIELSGRVDELKLLDLQIQEEKREITLYSKKLPVKRALDQELELYRICLEVCQERLIDLEKLLENPSDPERVRFLDGEDDSPEVIMKKLEQLESRLAVKEEQSLEKDLILEQVSRLIERLSSKAEAGKDDTLALAKKVNDLQNKIKDITRKMMATVAELSVQQGDALKLQQEKNGKDIELQQCYVRMEQGEPPSPEIFQEWQRFIETEKRRLNERETREQNERETEHFLLPGGVMTQAEPRPQAYAPGDDVDIQVARPYGAHAPFKPSEPGANMRHIRKPNPKPIEI</sequence>
<organism evidence="4 6">
    <name type="scientific">Didymodactylos carnosus</name>
    <dbReference type="NCBI Taxonomy" id="1234261"/>
    <lineage>
        <taxon>Eukaryota</taxon>
        <taxon>Metazoa</taxon>
        <taxon>Spiralia</taxon>
        <taxon>Gnathifera</taxon>
        <taxon>Rotifera</taxon>
        <taxon>Eurotatoria</taxon>
        <taxon>Bdelloidea</taxon>
        <taxon>Philodinida</taxon>
        <taxon>Philodinidae</taxon>
        <taxon>Didymodactylos</taxon>
    </lineage>
</organism>
<evidence type="ECO:0000256" key="3">
    <source>
        <dbReference type="SAM" id="MobiDB-lite"/>
    </source>
</evidence>
<reference evidence="4" key="1">
    <citation type="submission" date="2021-02" db="EMBL/GenBank/DDBJ databases">
        <authorList>
            <person name="Nowell W R."/>
        </authorList>
    </citation>
    <scope>NUCLEOTIDE SEQUENCE</scope>
</reference>
<feature type="coiled-coil region" evidence="2">
    <location>
        <begin position="150"/>
        <end position="330"/>
    </location>
</feature>
<proteinExistence type="predicted"/>
<evidence type="ECO:0000313" key="6">
    <source>
        <dbReference type="Proteomes" id="UP000663829"/>
    </source>
</evidence>